<proteinExistence type="predicted"/>
<accession>A0A0B2W5W3</accession>
<dbReference type="STRING" id="6265.A0A0B2W5W3"/>
<sequence length="160" mass="18988">MSSASEVSDFDAWDEQEIRQLRFRFYDDVELAQKHSLAQQFFKDLVSSFLKDYVTFLKRILKLMQGGYLPLHEVEIDMQFAKDEEAIQMPDIKEYGVFRVVAIQEPLKLELGNLEIRQLRFRFYDDVELAQKHSLAQQFFKDLVSSFLKGQSIRLCSHYF</sequence>
<dbReference type="OrthoDB" id="1577640at2759"/>
<reference evidence="1 2" key="1">
    <citation type="submission" date="2014-11" db="EMBL/GenBank/DDBJ databases">
        <title>Genetic blueprint of the zoonotic pathogen Toxocara canis.</title>
        <authorList>
            <person name="Zhu X.-Q."/>
            <person name="Korhonen P.K."/>
            <person name="Cai H."/>
            <person name="Young N.D."/>
            <person name="Nejsum P."/>
            <person name="von Samson-Himmelstjerna G."/>
            <person name="Boag P.R."/>
            <person name="Tan P."/>
            <person name="Li Q."/>
            <person name="Min J."/>
            <person name="Yang Y."/>
            <person name="Wang X."/>
            <person name="Fang X."/>
            <person name="Hall R.S."/>
            <person name="Hofmann A."/>
            <person name="Sternberg P.W."/>
            <person name="Jex A.R."/>
            <person name="Gasser R.B."/>
        </authorList>
    </citation>
    <scope>NUCLEOTIDE SEQUENCE [LARGE SCALE GENOMIC DNA]</scope>
    <source>
        <strain evidence="1">PN_DK_2014</strain>
    </source>
</reference>
<name>A0A0B2W5W3_TOXCA</name>
<dbReference type="Proteomes" id="UP000031036">
    <property type="component" value="Unassembled WGS sequence"/>
</dbReference>
<evidence type="ECO:0000313" key="2">
    <source>
        <dbReference type="Proteomes" id="UP000031036"/>
    </source>
</evidence>
<gene>
    <name evidence="1" type="ORF">Tcan_09422</name>
</gene>
<protein>
    <submittedName>
        <fullName evidence="1">Uncharacterized protein</fullName>
    </submittedName>
</protein>
<evidence type="ECO:0000313" key="1">
    <source>
        <dbReference type="EMBL" id="KHN89074.1"/>
    </source>
</evidence>
<dbReference type="PANTHER" id="PTHR47705">
    <property type="entry name" value="AGAP000321-PA"/>
    <property type="match status" value="1"/>
</dbReference>
<dbReference type="PANTHER" id="PTHR47705:SF1">
    <property type="entry name" value="PNP_UDP_1 DOMAIN-CONTAINING PROTEIN"/>
    <property type="match status" value="1"/>
</dbReference>
<dbReference type="EMBL" id="JPKZ01000071">
    <property type="protein sequence ID" value="KHN89074.1"/>
    <property type="molecule type" value="Genomic_DNA"/>
</dbReference>
<dbReference type="AlphaFoldDB" id="A0A0B2W5W3"/>
<keyword evidence="2" id="KW-1185">Reference proteome</keyword>
<comment type="caution">
    <text evidence="1">The sequence shown here is derived from an EMBL/GenBank/DDBJ whole genome shotgun (WGS) entry which is preliminary data.</text>
</comment>
<organism evidence="1 2">
    <name type="scientific">Toxocara canis</name>
    <name type="common">Canine roundworm</name>
    <dbReference type="NCBI Taxonomy" id="6265"/>
    <lineage>
        <taxon>Eukaryota</taxon>
        <taxon>Metazoa</taxon>
        <taxon>Ecdysozoa</taxon>
        <taxon>Nematoda</taxon>
        <taxon>Chromadorea</taxon>
        <taxon>Rhabditida</taxon>
        <taxon>Spirurina</taxon>
        <taxon>Ascaridomorpha</taxon>
        <taxon>Ascaridoidea</taxon>
        <taxon>Toxocaridae</taxon>
        <taxon>Toxocara</taxon>
    </lineage>
</organism>